<name>A0A382Z5W6_9ZZZZ</name>
<protein>
    <submittedName>
        <fullName evidence="1">Uncharacterized protein</fullName>
    </submittedName>
</protein>
<proteinExistence type="predicted"/>
<accession>A0A382Z5W6</accession>
<organism evidence="1">
    <name type="scientific">marine metagenome</name>
    <dbReference type="NCBI Taxonomy" id="408172"/>
    <lineage>
        <taxon>unclassified sequences</taxon>
        <taxon>metagenomes</taxon>
        <taxon>ecological metagenomes</taxon>
    </lineage>
</organism>
<dbReference type="EMBL" id="UINC01181145">
    <property type="protein sequence ID" value="SVD90690.1"/>
    <property type="molecule type" value="Genomic_DNA"/>
</dbReference>
<dbReference type="AlphaFoldDB" id="A0A382Z5W6"/>
<sequence length="61" mass="7509">PMDRDSVMIRSYFNYRRRHPQTRPGFVVTSILQRLESFLELQAERPYRNYWDVASRDFIAR</sequence>
<feature type="non-terminal residue" evidence="1">
    <location>
        <position position="1"/>
    </location>
</feature>
<reference evidence="1" key="1">
    <citation type="submission" date="2018-05" db="EMBL/GenBank/DDBJ databases">
        <authorList>
            <person name="Lanie J.A."/>
            <person name="Ng W.-L."/>
            <person name="Kazmierczak K.M."/>
            <person name="Andrzejewski T.M."/>
            <person name="Davidsen T.M."/>
            <person name="Wayne K.J."/>
            <person name="Tettelin H."/>
            <person name="Glass J.I."/>
            <person name="Rusch D."/>
            <person name="Podicherti R."/>
            <person name="Tsui H.-C.T."/>
            <person name="Winkler M.E."/>
        </authorList>
    </citation>
    <scope>NUCLEOTIDE SEQUENCE</scope>
</reference>
<evidence type="ECO:0000313" key="1">
    <source>
        <dbReference type="EMBL" id="SVD90690.1"/>
    </source>
</evidence>
<gene>
    <name evidence="1" type="ORF">METZ01_LOCUS443544</name>
</gene>